<dbReference type="EMBL" id="KF456667">
    <property type="status" value="NOT_ANNOTATED_CDS"/>
    <property type="molecule type" value="Genomic_DNA"/>
</dbReference>
<dbReference type="Bgee" id="ENSG00000279956">
    <property type="expression patterns" value="Expressed in male germ line stem cell (sensu Vertebrata) in testis and 12 other cell types or tissues"/>
</dbReference>
<dbReference type="InterPro" id="IPR001611">
    <property type="entry name" value="Leu-rich_rpt"/>
</dbReference>
<feature type="chain" id="PRO_5004373091" description="Lutropin-choriogonadotropic hormone receptor" evidence="3">
    <location>
        <begin position="25"/>
        <end position="208"/>
    </location>
</feature>
<dbReference type="Ensembl" id="ENST00000602369.3">
    <property type="protein sequence ID" value="ENSP00000473498.1"/>
    <property type="gene ID" value="ENSG00000279956.1"/>
</dbReference>
<dbReference type="InterPro" id="IPR050328">
    <property type="entry name" value="Dev_Immune_Receptor"/>
</dbReference>
<organism evidence="4 5">
    <name type="scientific">Homo sapiens</name>
    <name type="common">Human</name>
    <dbReference type="NCBI Taxonomy" id="9606"/>
    <lineage>
        <taxon>Eukaryota</taxon>
        <taxon>Metazoa</taxon>
        <taxon>Chordata</taxon>
        <taxon>Craniata</taxon>
        <taxon>Vertebrata</taxon>
        <taxon>Euteleostomi</taxon>
        <taxon>Mammalia</taxon>
        <taxon>Eutheria</taxon>
        <taxon>Euarchontoglires</taxon>
        <taxon>Primates</taxon>
        <taxon>Haplorrhini</taxon>
        <taxon>Catarrhini</taxon>
        <taxon>Hominidae</taxon>
        <taxon>Homo</taxon>
    </lineage>
</organism>
<sequence>MKQRFSALQLLKLLLLLQPPLPRALREALCPEPCNCVPDGALRCPGPTAGLTRLSLAYLPVKVIPSQAFRGLNEVIKILIQNTKNLRYIEPGAFINLPRLKYLSICNTGIRKFPDVTKVFSSESNFILEICDNLHITTIPGNAFQGMNNESVTLKLYGNGFEEVQSHAFNGTTLTSLELKENVHLEKMHNGAFRGATGPKTLPCRAMA</sequence>
<reference evidence="4 5" key="3">
    <citation type="journal article" date="2005" name="Nature">
        <title>Generation and annotation of the DNA sequences of human chromosomes 2 and 4.</title>
        <authorList>
            <person name="Hillier L.W."/>
            <person name="Graves T.A."/>
            <person name="Fulton R.S."/>
            <person name="Fulton L.A."/>
            <person name="Pepin K.H."/>
            <person name="Minx P."/>
            <person name="Wagner-McPherson C."/>
            <person name="Layman D."/>
            <person name="Wylie K."/>
            <person name="Sekhon M."/>
            <person name="Becker M.C."/>
            <person name="Fewell G.A."/>
            <person name="Delehaunty K.D."/>
            <person name="Miner T.L."/>
            <person name="Nash W.E."/>
            <person name="Kremitzki C."/>
            <person name="Oddy L."/>
            <person name="Du H."/>
            <person name="Sun H."/>
            <person name="Bradshaw-Cordum H."/>
            <person name="Ali J."/>
            <person name="Carter J."/>
            <person name="Cordes M."/>
            <person name="Harris A."/>
            <person name="Isak A."/>
            <person name="van Brunt A."/>
            <person name="Nguyen C."/>
            <person name="Du F."/>
            <person name="Courtney L."/>
            <person name="Kalicki J."/>
            <person name="Ozersky P."/>
            <person name="Abbott S."/>
            <person name="Armstrong J."/>
            <person name="Belter E.A."/>
            <person name="Caruso L."/>
            <person name="Cedroni M."/>
            <person name="Cotton M."/>
            <person name="Davidson T."/>
            <person name="Desai A."/>
            <person name="Elliott G."/>
            <person name="Erb T."/>
            <person name="Fronick C."/>
            <person name="Gaige T."/>
            <person name="Haakenson W."/>
            <person name="Haglund K."/>
            <person name="Holmes A."/>
            <person name="Harkins R."/>
            <person name="Kim K."/>
            <person name="Kruchowski S.S."/>
            <person name="Strong C.M."/>
            <person name="Grewal N."/>
            <person name="Goyea E."/>
            <person name="Hou S."/>
            <person name="Levy A."/>
            <person name="Martinka S."/>
            <person name="Mead K."/>
            <person name="McLellan M.D."/>
            <person name="Meyer R."/>
            <person name="Randall-Maher J."/>
            <person name="Tomlinson C."/>
            <person name="Dauphin-Kohlberg S."/>
            <person name="Kozlowicz-Reilly A."/>
            <person name="Shah N."/>
            <person name="Swearengen-Shahid S."/>
            <person name="Snider J."/>
            <person name="Strong J.T."/>
            <person name="Thompson J."/>
            <person name="Yoakum M."/>
            <person name="Leonard S."/>
            <person name="Pearman C."/>
            <person name="Trani L."/>
            <person name="Radionenko M."/>
            <person name="Waligorski J.E."/>
            <person name="Wang C."/>
            <person name="Rock S.M."/>
            <person name="Tin-Wollam A.M."/>
            <person name="Maupin R."/>
            <person name="Latreille P."/>
            <person name="Wendl M.C."/>
            <person name="Yang S.P."/>
            <person name="Pohl C."/>
            <person name="Wallis J.W."/>
            <person name="Spieth J."/>
            <person name="Bieri T.A."/>
            <person name="Berkowicz N."/>
            <person name="Nelson J.O."/>
            <person name="Osborne J."/>
            <person name="Ding L."/>
            <person name="Meyer R."/>
            <person name="Sabo A."/>
            <person name="Shotland Y."/>
            <person name="Sinha P."/>
            <person name="Wohldmann P.E."/>
            <person name="Cook L.L."/>
            <person name="Hickenbotham M.T."/>
            <person name="Eldred J."/>
            <person name="Williams D."/>
            <person name="Jones T.A."/>
            <person name="She X."/>
            <person name="Ciccarelli F.D."/>
            <person name="Izaurralde E."/>
            <person name="Taylor J."/>
            <person name="Schmutz J."/>
            <person name="Myers R.M."/>
            <person name="Cox D.R."/>
            <person name="Huang X."/>
            <person name="McPherson J.D."/>
            <person name="Mardis E.R."/>
            <person name="Clifton S.W."/>
            <person name="Warren W.C."/>
            <person name="Chinwalla A.T."/>
            <person name="Eddy S.R."/>
            <person name="Marra M.A."/>
            <person name="Ovcharenko I."/>
            <person name="Furey T.S."/>
            <person name="Miller W."/>
            <person name="Eichler E.E."/>
            <person name="Bork P."/>
            <person name="Suyama M."/>
            <person name="Torrents D."/>
            <person name="Waterston R.H."/>
            <person name="Wilson R.K."/>
        </authorList>
    </citation>
    <scope>NUCLEOTIDE SEQUENCE [LARGE SCALE GENOMIC DNA]</scope>
</reference>
<dbReference type="InterPro" id="IPR002273">
    <property type="entry name" value="LSH_rcpt"/>
</dbReference>
<dbReference type="HOGENOM" id="CLU_075589_0_0_1"/>
<dbReference type="Gene3D" id="3.80.10.10">
    <property type="entry name" value="Ribonuclease Inhibitor"/>
    <property type="match status" value="1"/>
</dbReference>
<dbReference type="EMBL" id="AC073082">
    <property type="status" value="NOT_ANNOTATED_CDS"/>
    <property type="molecule type" value="Genomic_DNA"/>
</dbReference>
<evidence type="ECO:0000256" key="3">
    <source>
        <dbReference type="SAM" id="SignalP"/>
    </source>
</evidence>
<evidence type="ECO:0008006" key="6">
    <source>
        <dbReference type="Google" id="ProtNLM"/>
    </source>
</evidence>
<reference evidence="4 5" key="2">
    <citation type="journal article" date="2004" name="Nature">
        <title>Finishing the euchromatic sequence of the human genome.</title>
        <authorList>
            <consortium name="International Human Genome Sequencing Consortium"/>
        </authorList>
    </citation>
    <scope>NUCLEOTIDE SEQUENCE [LARGE SCALE GENOMIC DNA]</scope>
</reference>
<dbReference type="InterPro" id="IPR032675">
    <property type="entry name" value="LRR_dom_sf"/>
</dbReference>
<feature type="signal peptide" evidence="3">
    <location>
        <begin position="1"/>
        <end position="24"/>
    </location>
</feature>
<dbReference type="AlphaFoldDB" id="R4GN57"/>
<reference evidence="4" key="5">
    <citation type="submission" date="2025-09" db="UniProtKB">
        <authorList>
            <consortium name="Ensembl"/>
        </authorList>
    </citation>
    <scope>IDENTIFICATION</scope>
</reference>
<dbReference type="Pfam" id="PF13306">
    <property type="entry name" value="LRR_5"/>
    <property type="match status" value="1"/>
</dbReference>
<dbReference type="GO" id="GO:0016020">
    <property type="term" value="C:membrane"/>
    <property type="evidence" value="ECO:0007669"/>
    <property type="project" value="InterPro"/>
</dbReference>
<keyword evidence="1" id="KW-0433">Leucine-rich repeat</keyword>
<dbReference type="InterPro" id="IPR026906">
    <property type="entry name" value="LRR_5"/>
</dbReference>
<dbReference type="BioMuta" id="ENSG00000279956"/>
<dbReference type="PANTHER" id="PTHR24373">
    <property type="entry name" value="SLIT RELATED LEUCINE-RICH REPEAT NEURONAL PROTEIN"/>
    <property type="match status" value="1"/>
</dbReference>
<evidence type="ECO:0000256" key="2">
    <source>
        <dbReference type="ARBA" id="ARBA00022729"/>
    </source>
</evidence>
<dbReference type="SMR" id="R4GN57"/>
<dbReference type="Proteomes" id="UP000005640">
    <property type="component" value="Chromosome 2"/>
</dbReference>
<keyword evidence="5" id="KW-1185">Reference proteome</keyword>
<dbReference type="RNAct" id="R4GN57">
    <property type="molecule type" value="protein"/>
</dbReference>
<dbReference type="EMBL" id="AC087816">
    <property type="status" value="NOT_ANNOTATED_CDS"/>
    <property type="molecule type" value="Genomic_DNA"/>
</dbReference>
<accession>R4GN57</accession>
<reference evidence="4" key="4">
    <citation type="submission" date="2025-08" db="UniProtKB">
        <authorList>
            <consortium name="Ensembl"/>
        </authorList>
    </citation>
    <scope>IDENTIFICATION</scope>
</reference>
<evidence type="ECO:0000313" key="4">
    <source>
        <dbReference type="Ensembl" id="ENSP00000473498.1"/>
    </source>
</evidence>
<dbReference type="Pfam" id="PF13855">
    <property type="entry name" value="LRR_8"/>
    <property type="match status" value="1"/>
</dbReference>
<dbReference type="UCSC" id="uc061jan.1">
    <property type="organism name" value="human"/>
</dbReference>
<dbReference type="PRINTS" id="PR01144">
    <property type="entry name" value="LSHRECEPTOR"/>
</dbReference>
<name>R4GN57_HUMAN</name>
<dbReference type="GO" id="GO:0004964">
    <property type="term" value="F:luteinizing hormone receptor activity"/>
    <property type="evidence" value="ECO:0007669"/>
    <property type="project" value="InterPro"/>
</dbReference>
<keyword evidence="2 3" id="KW-0732">Signal</keyword>
<dbReference type="GeneCards" id="ENSG00000279956"/>
<reference evidence="4 5" key="1">
    <citation type="journal article" date="2001" name="Nature">
        <title>Initial sequencing and analysis of the human genome.</title>
        <authorList>
            <consortium name="International Human Genome Sequencing Consortium"/>
            <person name="Lander E.S."/>
            <person name="Linton L.M."/>
            <person name="Birren B."/>
            <person name="Nusbaum C."/>
            <person name="Zody M.C."/>
            <person name="Baldwin J."/>
            <person name="Devon K."/>
            <person name="Dewar K."/>
            <person name="Doyle M."/>
            <person name="FitzHugh W."/>
            <person name="Funke R."/>
            <person name="Gage D."/>
            <person name="Harris K."/>
            <person name="Heaford A."/>
            <person name="Howland J."/>
            <person name="Kann L."/>
            <person name="Lehoczky J."/>
            <person name="LeVine R."/>
            <person name="McEwan P."/>
            <person name="McKernan K."/>
            <person name="Meldrim J."/>
            <person name="Mesirov J.P."/>
            <person name="Miranda C."/>
            <person name="Morris W."/>
            <person name="Naylor J."/>
            <person name="Raymond C."/>
            <person name="Rosetti M."/>
            <person name="Santos R."/>
            <person name="Sheridan A."/>
            <person name="Sougnez C."/>
            <person name="Stange-Thomann N."/>
            <person name="Stojanovic N."/>
            <person name="Subramanian A."/>
            <person name="Wyman D."/>
            <person name="Rogers J."/>
            <person name="Sulston J."/>
            <person name="Ainscough R."/>
            <person name="Beck S."/>
            <person name="Bentley D."/>
            <person name="Burton J."/>
            <person name="Clee C."/>
            <person name="Carter N."/>
            <person name="Coulson A."/>
            <person name="Deadman R."/>
            <person name="Deloukas P."/>
            <person name="Dunham A."/>
            <person name="Dunham I."/>
            <person name="Durbin R."/>
            <person name="French L."/>
            <person name="Grafham D."/>
            <person name="Gregory S."/>
            <person name="Hubbard T."/>
            <person name="Humphray S."/>
            <person name="Hunt A."/>
            <person name="Jones M."/>
            <person name="Lloyd C."/>
            <person name="McMurray A."/>
            <person name="Matthews L."/>
            <person name="Mercer S."/>
            <person name="Milne S."/>
            <person name="Mullikin J.C."/>
            <person name="Mungall A."/>
            <person name="Plumb R."/>
            <person name="Ross M."/>
            <person name="Shownkeen R."/>
            <person name="Sims S."/>
            <person name="Waterston R.H."/>
            <person name="Wilson R.K."/>
            <person name="Hillier L.W."/>
            <person name="McPherson J.D."/>
            <person name="Marra M.A."/>
            <person name="Mardis E.R."/>
            <person name="Fulton L.A."/>
            <person name="Chinwalla A.T."/>
            <person name="Pepin K.H."/>
            <person name="Gish W.R."/>
            <person name="Chissoe S.L."/>
            <person name="Wendl M.C."/>
            <person name="Delehaunty K.D."/>
            <person name="Miner T.L."/>
            <person name="Delehaunty A."/>
            <person name="Kramer J.B."/>
            <person name="Cook L.L."/>
            <person name="Fulton R.S."/>
            <person name="Johnson D.L."/>
            <person name="Minx P.J."/>
            <person name="Clifton S.W."/>
            <person name="Hawkins T."/>
            <person name="Branscomb E."/>
            <person name="Predki P."/>
            <person name="Richardson P."/>
            <person name="Wenning S."/>
            <person name="Slezak T."/>
            <person name="Doggett N."/>
            <person name="Cheng J.F."/>
            <person name="Olsen A."/>
            <person name="Lucas S."/>
            <person name="Elkin C."/>
            <person name="Uberbacher E."/>
            <person name="Frazier M."/>
            <person name="Gibbs R.A."/>
            <person name="Muzny D.M."/>
            <person name="Scherer S.E."/>
            <person name="Bouck J.B."/>
            <person name="Sodergren E.J."/>
            <person name="Worley K.C."/>
            <person name="Rives C.M."/>
            <person name="Gorrell J.H."/>
            <person name="Metzker M.L."/>
            <person name="Naylor S.L."/>
            <person name="Kucherlapati R.S."/>
            <person name="Nelson D.L."/>
            <person name="Weinstock G.M."/>
            <person name="Sakaki Y."/>
            <person name="Fujiyama A."/>
            <person name="Hattori M."/>
            <person name="Yada T."/>
            <person name="Toyoda A."/>
            <person name="Itoh T."/>
            <person name="Kawagoe C."/>
            <person name="Watanabe H."/>
            <person name="Totoki Y."/>
            <person name="Taylor T."/>
            <person name="Weissenbach J."/>
            <person name="Heilig R."/>
            <person name="Saurin W."/>
            <person name="Artiguenave F."/>
            <person name="Brottier P."/>
            <person name="Bruls T."/>
            <person name="Pelletier E."/>
            <person name="Robert C."/>
            <person name="Wincker P."/>
            <person name="Smith D.R."/>
            <person name="Doucette-Stamm L."/>
            <person name="Rubenfield M."/>
            <person name="Weinstock K."/>
            <person name="Lee H.M."/>
            <person name="Dubois J."/>
            <person name="Rosenthal A."/>
            <person name="Platzer M."/>
            <person name="Nyakatura G."/>
            <person name="Taudien S."/>
            <person name="Rump A."/>
            <person name="Yang H."/>
            <person name="Yu J."/>
            <person name="Wang J."/>
            <person name="Huang G."/>
            <person name="Gu J."/>
            <person name="Hood L."/>
            <person name="Rowen L."/>
            <person name="Madan A."/>
            <person name="Qin S."/>
            <person name="Davis R.W."/>
            <person name="Federspiel N.A."/>
            <person name="Abola A.P."/>
            <person name="Proctor M.J."/>
            <person name="Myers R.M."/>
            <person name="Schmutz J."/>
            <person name="Dickson M."/>
            <person name="Grimwood J."/>
            <person name="Cox D.R."/>
            <person name="Olson M.V."/>
            <person name="Kaul R."/>
            <person name="Raymond C."/>
            <person name="Shimizu N."/>
            <person name="Kawasaki K."/>
            <person name="Minoshima S."/>
            <person name="Evans G.A."/>
            <person name="Athanasiou M."/>
            <person name="Schultz R."/>
            <person name="Roe B.A."/>
            <person name="Chen F."/>
            <person name="Pan H."/>
            <person name="Ramser J."/>
            <person name="Lehrach H."/>
            <person name="Reinhardt R."/>
            <person name="McCombie W.R."/>
            <person name="de la Bastide M."/>
            <person name="Dedhia N."/>
            <person name="Blocker H."/>
            <person name="Hornischer K."/>
            <person name="Nordsiek G."/>
            <person name="Agarwala R."/>
            <person name="Aravind L."/>
            <person name="Bailey J.A."/>
            <person name="Bateman A."/>
            <person name="Batzoglou S."/>
            <person name="Birney E."/>
            <person name="Bork P."/>
            <person name="Brown D.G."/>
            <person name="Burge C.B."/>
            <person name="Cerutti L."/>
            <person name="Chen H.C."/>
            <person name="Church D."/>
            <person name="Clamp M."/>
            <person name="Copley R.R."/>
            <person name="Doerks T."/>
            <person name="Eddy S.R."/>
            <person name="Eichler E.E."/>
            <person name="Furey T.S."/>
            <person name="Galagan J."/>
            <person name="Gilbert J.G."/>
            <person name="Harmon C."/>
            <person name="Hayashizaki Y."/>
            <person name="Haussler D."/>
            <person name="Hermjakob H."/>
            <person name="Hokamp K."/>
            <person name="Jang W."/>
            <person name="Johnson L.S."/>
            <person name="Jones T.A."/>
            <person name="Kasif S."/>
            <person name="Kaspryzk A."/>
            <person name="Kennedy S."/>
            <person name="Kent W.J."/>
            <person name="Kitts P."/>
            <person name="Koonin E.V."/>
            <person name="Korf I."/>
            <person name="Kulp D."/>
            <person name="Lancet D."/>
            <person name="Lowe T.M."/>
            <person name="McLysaght A."/>
            <person name="Mikkelsen T."/>
            <person name="Moran J.V."/>
            <person name="Mulder N."/>
            <person name="Pollara V.J."/>
            <person name="Ponting C.P."/>
            <person name="Schuler G."/>
            <person name="Schultz J."/>
            <person name="Slater G."/>
            <person name="Smit A.F."/>
            <person name="Stupka E."/>
            <person name="Szustakowski J."/>
            <person name="Thierry-Mieg D."/>
            <person name="Thierry-Mieg J."/>
            <person name="Wagner L."/>
            <person name="Wallis J."/>
            <person name="Wheeler R."/>
            <person name="Williams A."/>
            <person name="Wolf Y.I."/>
            <person name="Wolfe K.H."/>
            <person name="Yang S.P."/>
            <person name="Yeh R.F."/>
            <person name="Collins F."/>
            <person name="Guyer M.S."/>
            <person name="Peterson J."/>
            <person name="Felsenfeld A."/>
            <person name="Wetterstrand K.A."/>
            <person name="Patrinos A."/>
            <person name="Morgan M.J."/>
            <person name="de Jong P."/>
            <person name="Catanese J.J."/>
            <person name="Osoegawa K."/>
            <person name="Shizuya H."/>
            <person name="Choi S."/>
            <person name="Chen Y.J."/>
        </authorList>
    </citation>
    <scope>NUCLEOTIDE SEQUENCE [LARGE SCALE GENOMIC DNA]</scope>
</reference>
<dbReference type="SUPFAM" id="SSF52058">
    <property type="entry name" value="L domain-like"/>
    <property type="match status" value="1"/>
</dbReference>
<dbReference type="VEuPathDB" id="HostDB:ENSG00000279956"/>
<evidence type="ECO:0000313" key="5">
    <source>
        <dbReference type="Proteomes" id="UP000005640"/>
    </source>
</evidence>
<proteinExistence type="predicted"/>
<dbReference type="PANTHER" id="PTHR24373:SF397">
    <property type="entry name" value="IG-LIKE DOMAIN-CONTAINING PROTEIN"/>
    <property type="match status" value="1"/>
</dbReference>
<evidence type="ECO:0000256" key="1">
    <source>
        <dbReference type="ARBA" id="ARBA00022614"/>
    </source>
</evidence>
<protein>
    <recommendedName>
        <fullName evidence="6">Lutropin-choriogonadotropic hormone receptor</fullName>
    </recommendedName>
</protein>
<dbReference type="MassIVE" id="R4GN57"/>